<evidence type="ECO:0000256" key="2">
    <source>
        <dbReference type="SAM" id="Phobius"/>
    </source>
</evidence>
<evidence type="ECO:0000256" key="3">
    <source>
        <dbReference type="SAM" id="SignalP"/>
    </source>
</evidence>
<keyword evidence="2" id="KW-0472">Membrane</keyword>
<sequence length="691" mass="75012">MSWCRWLCTGLLFYFCISSWALEITRNITIDDQRGDEVTKSVPVYTPEVAWANQGCQGCAIHPDTSQLFDGTHTAATFMPDQGIESNEIHFSFNGTAVYIYFTLFNNEGHEVTVNTECNFTLDGQHVGYFSHTGDRSKKHVREYQVPVFGMDGLDHVMHQMVISVSGVPYHLYTSFDYAMYTQTLLVNNGSQPQPLSPSQGSSISTPTFSTTAASQNNTVPIGAIVGSVFGGLIILLGFALVCWLIIRSQRRSNALGKAVEDPDPNSDARSTLSTNTVTPLIYTRPPSPRPVKPRLVAMTPALSIHGGSTVISGSGSEPTLLPTTDSYPRLTPEKSGGVARPPAYGVANASSTGGSTRNSRSRFRAWANQGCKGCAIHPNPSLLFDGTHTAASFVPDQGIESNEIHFSFNGTAVYIYFTLFNFEGDEVTVNTECNFTLDGQHVGYFSHTGDSSKKHVREYQVPVFSMGGLDHVIHQMMISMSGVSYRLYLSFDYAMYTQNLLQNHDQNSGTGVVVTASNTAVPKSKDEVPVGAMVGGIIGGLVVFVGSVVLLRLFCHMKRKPIPVEPYVEVEPEARVQGQTEKKNSDRPIRPQTGPTSRLAVKERLTSATTNQASGPPEQIPDGIPAPASVNNGGAAATNTSTRSRNVRWLVVEVRRLRQEMNAILAQRGPIDNSGVEGLPPPSYATPSKV</sequence>
<keyword evidence="2" id="KW-1133">Transmembrane helix</keyword>
<feature type="compositionally biased region" description="Basic and acidic residues" evidence="1">
    <location>
        <begin position="581"/>
        <end position="590"/>
    </location>
</feature>
<evidence type="ECO:0000313" key="5">
    <source>
        <dbReference type="Proteomes" id="UP001213000"/>
    </source>
</evidence>
<feature type="compositionally biased region" description="Polar residues" evidence="1">
    <location>
        <begin position="630"/>
        <end position="643"/>
    </location>
</feature>
<evidence type="ECO:0000313" key="4">
    <source>
        <dbReference type="EMBL" id="KAJ3567724.1"/>
    </source>
</evidence>
<feature type="transmembrane region" description="Helical" evidence="2">
    <location>
        <begin position="222"/>
        <end position="247"/>
    </location>
</feature>
<feature type="compositionally biased region" description="Polar residues" evidence="1">
    <location>
        <begin position="268"/>
        <end position="279"/>
    </location>
</feature>
<organism evidence="4 5">
    <name type="scientific">Leucocoprinus birnbaumii</name>
    <dbReference type="NCBI Taxonomy" id="56174"/>
    <lineage>
        <taxon>Eukaryota</taxon>
        <taxon>Fungi</taxon>
        <taxon>Dikarya</taxon>
        <taxon>Basidiomycota</taxon>
        <taxon>Agaricomycotina</taxon>
        <taxon>Agaricomycetes</taxon>
        <taxon>Agaricomycetidae</taxon>
        <taxon>Agaricales</taxon>
        <taxon>Agaricineae</taxon>
        <taxon>Agaricaceae</taxon>
        <taxon>Leucocoprinus</taxon>
    </lineage>
</organism>
<protein>
    <submittedName>
        <fullName evidence="4">Uncharacterized protein</fullName>
    </submittedName>
</protein>
<feature type="region of interest" description="Disordered" evidence="1">
    <location>
        <begin position="256"/>
        <end position="293"/>
    </location>
</feature>
<gene>
    <name evidence="4" type="ORF">NP233_g6184</name>
</gene>
<dbReference type="Proteomes" id="UP001213000">
    <property type="component" value="Unassembled WGS sequence"/>
</dbReference>
<keyword evidence="5" id="KW-1185">Reference proteome</keyword>
<feature type="region of interest" description="Disordered" evidence="1">
    <location>
        <begin position="333"/>
        <end position="360"/>
    </location>
</feature>
<feature type="compositionally biased region" description="Low complexity" evidence="1">
    <location>
        <begin position="191"/>
        <end position="205"/>
    </location>
</feature>
<proteinExistence type="predicted"/>
<accession>A0AAD5VTS3</accession>
<feature type="region of interest" description="Disordered" evidence="1">
    <location>
        <begin position="671"/>
        <end position="691"/>
    </location>
</feature>
<reference evidence="4" key="1">
    <citation type="submission" date="2022-07" db="EMBL/GenBank/DDBJ databases">
        <title>Genome Sequence of Leucocoprinus birnbaumii.</title>
        <authorList>
            <person name="Buettner E."/>
        </authorList>
    </citation>
    <scope>NUCLEOTIDE SEQUENCE</scope>
    <source>
        <strain evidence="4">VT141</strain>
    </source>
</reference>
<comment type="caution">
    <text evidence="4">The sequence shown here is derived from an EMBL/GenBank/DDBJ whole genome shotgun (WGS) entry which is preliminary data.</text>
</comment>
<feature type="region of interest" description="Disordered" evidence="1">
    <location>
        <begin position="573"/>
        <end position="643"/>
    </location>
</feature>
<feature type="signal peptide" evidence="3">
    <location>
        <begin position="1"/>
        <end position="21"/>
    </location>
</feature>
<feature type="transmembrane region" description="Helical" evidence="2">
    <location>
        <begin position="531"/>
        <end position="552"/>
    </location>
</feature>
<feature type="chain" id="PRO_5042123174" evidence="3">
    <location>
        <begin position="22"/>
        <end position="691"/>
    </location>
</feature>
<keyword evidence="3" id="KW-0732">Signal</keyword>
<keyword evidence="2" id="KW-0812">Transmembrane</keyword>
<feature type="region of interest" description="Disordered" evidence="1">
    <location>
        <begin position="191"/>
        <end position="210"/>
    </location>
</feature>
<name>A0AAD5VTS3_9AGAR</name>
<dbReference type="AlphaFoldDB" id="A0AAD5VTS3"/>
<dbReference type="EMBL" id="JANIEX010000392">
    <property type="protein sequence ID" value="KAJ3567724.1"/>
    <property type="molecule type" value="Genomic_DNA"/>
</dbReference>
<evidence type="ECO:0000256" key="1">
    <source>
        <dbReference type="SAM" id="MobiDB-lite"/>
    </source>
</evidence>